<keyword evidence="3" id="KW-0735">Signal-anchor</keyword>
<dbReference type="PANTHER" id="PTHR11927">
    <property type="entry name" value="GALACTOSIDE 2-L-FUCOSYLTRANSFERASE"/>
    <property type="match status" value="1"/>
</dbReference>
<dbReference type="GO" id="GO:0032580">
    <property type="term" value="C:Golgi cisterna membrane"/>
    <property type="evidence" value="ECO:0007669"/>
    <property type="project" value="UniProtKB-SubCell"/>
</dbReference>
<keyword evidence="3" id="KW-0325">Glycoprotein</keyword>
<dbReference type="InterPro" id="IPR002516">
    <property type="entry name" value="Glyco_trans_11"/>
</dbReference>
<dbReference type="AlphaFoldDB" id="A0A8S1CGF2"/>
<evidence type="ECO:0000256" key="3">
    <source>
        <dbReference type="RuleBase" id="RU363129"/>
    </source>
</evidence>
<dbReference type="Pfam" id="PF01531">
    <property type="entry name" value="Glyco_transf_11"/>
    <property type="match status" value="2"/>
</dbReference>
<keyword evidence="3" id="KW-0333">Golgi apparatus</keyword>
<dbReference type="Proteomes" id="UP000494165">
    <property type="component" value="Unassembled WGS sequence"/>
</dbReference>
<keyword evidence="2 3" id="KW-0808">Transferase</keyword>
<dbReference type="CDD" id="cd11301">
    <property type="entry name" value="Fut1_Fut2_like"/>
    <property type="match status" value="1"/>
</dbReference>
<reference evidence="4 5" key="1">
    <citation type="submission" date="2020-04" db="EMBL/GenBank/DDBJ databases">
        <authorList>
            <person name="Alioto T."/>
            <person name="Alioto T."/>
            <person name="Gomez Garrido J."/>
        </authorList>
    </citation>
    <scope>NUCLEOTIDE SEQUENCE [LARGE SCALE GENOMIC DNA]</scope>
</reference>
<keyword evidence="3" id="KW-0812">Transmembrane</keyword>
<proteinExistence type="inferred from homology"/>
<dbReference type="EC" id="2.4.1.-" evidence="3"/>
<evidence type="ECO:0000313" key="5">
    <source>
        <dbReference type="Proteomes" id="UP000494165"/>
    </source>
</evidence>
<evidence type="ECO:0000256" key="2">
    <source>
        <dbReference type="ARBA" id="ARBA00022679"/>
    </source>
</evidence>
<gene>
    <name evidence="4" type="ORF">CLODIP_2_CD04297</name>
</gene>
<dbReference type="OrthoDB" id="3226at2759"/>
<comment type="similarity">
    <text evidence="3">Belongs to the glycosyltransferase 11 family.</text>
</comment>
<comment type="pathway">
    <text evidence="3">Protein modification; protein glycosylation.</text>
</comment>
<sequence>METLWPLFGHLTFNTTLEEIMLKCPMTLELKSTPIEDTRTLDQPFTDAENFKSVDVVLPKNLFFLCLVYKHIDEFRREFRFQPDILDRVYHTIETAGGTNKTLVGIHVRRSDYGPYLIRVLNEGLVNATYFKNAMNYYRDNYREPLLFLIVSDDIKWCEENLLVEDDVKIVSADVAHDIALLSVCDHTIIDYGTYGVIGAYLSFGHKVMDEVIWPEKLSKIQLLPDTTQEKDVGMNCPDGPIVSVVYGGRLCNRIWETLNEIKQCNITLGPAMEMKEIEPLDTLAERFKGRHILLPAFTQIFEPMIPFSPAHDLALLTLCNHIIIDYGTYGFWAWFLSKGHSFFECGEEVERFMEGCGDELDHF</sequence>
<dbReference type="GO" id="GO:0008107">
    <property type="term" value="F:galactoside 2-alpha-L-fucosyltransferase activity"/>
    <property type="evidence" value="ECO:0007669"/>
    <property type="project" value="InterPro"/>
</dbReference>
<name>A0A8S1CGF2_9INSE</name>
<comment type="caution">
    <text evidence="4">The sequence shown here is derived from an EMBL/GenBank/DDBJ whole genome shotgun (WGS) entry which is preliminary data.</text>
</comment>
<evidence type="ECO:0000256" key="1">
    <source>
        <dbReference type="ARBA" id="ARBA00022676"/>
    </source>
</evidence>
<dbReference type="EMBL" id="CADEPI010000029">
    <property type="protein sequence ID" value="CAB3367260.1"/>
    <property type="molecule type" value="Genomic_DNA"/>
</dbReference>
<dbReference type="GO" id="GO:0005975">
    <property type="term" value="P:carbohydrate metabolic process"/>
    <property type="evidence" value="ECO:0007669"/>
    <property type="project" value="InterPro"/>
</dbReference>
<keyword evidence="5" id="KW-1185">Reference proteome</keyword>
<protein>
    <recommendedName>
        <fullName evidence="3">L-Fucosyltransferase</fullName>
        <ecNumber evidence="3">2.4.1.-</ecNumber>
    </recommendedName>
</protein>
<keyword evidence="1 3" id="KW-0328">Glycosyltransferase</keyword>
<accession>A0A8S1CGF2</accession>
<comment type="subcellular location">
    <subcellularLocation>
        <location evidence="3">Golgi apparatus</location>
        <location evidence="3">Golgi stack membrane</location>
        <topology evidence="3">Single-pass type II membrane protein</topology>
    </subcellularLocation>
</comment>
<dbReference type="PANTHER" id="PTHR11927:SF9">
    <property type="entry name" value="L-FUCOSYLTRANSFERASE"/>
    <property type="match status" value="1"/>
</dbReference>
<evidence type="ECO:0000313" key="4">
    <source>
        <dbReference type="EMBL" id="CAB3367260.1"/>
    </source>
</evidence>
<organism evidence="4 5">
    <name type="scientific">Cloeon dipterum</name>
    <dbReference type="NCBI Taxonomy" id="197152"/>
    <lineage>
        <taxon>Eukaryota</taxon>
        <taxon>Metazoa</taxon>
        <taxon>Ecdysozoa</taxon>
        <taxon>Arthropoda</taxon>
        <taxon>Hexapoda</taxon>
        <taxon>Insecta</taxon>
        <taxon>Pterygota</taxon>
        <taxon>Palaeoptera</taxon>
        <taxon>Ephemeroptera</taxon>
        <taxon>Pisciforma</taxon>
        <taxon>Baetidae</taxon>
        <taxon>Cloeon</taxon>
    </lineage>
</organism>